<evidence type="ECO:0000256" key="12">
    <source>
        <dbReference type="ARBA" id="ARBA00047899"/>
    </source>
</evidence>
<dbReference type="PROSITE" id="PS50011">
    <property type="entry name" value="PROTEIN_KINASE_DOM"/>
    <property type="match status" value="1"/>
</dbReference>
<organism evidence="16 17">
    <name type="scientific">Lupinus albus</name>
    <name type="common">White lupine</name>
    <name type="synonym">Lupinus termis</name>
    <dbReference type="NCBI Taxonomy" id="3870"/>
    <lineage>
        <taxon>Eukaryota</taxon>
        <taxon>Viridiplantae</taxon>
        <taxon>Streptophyta</taxon>
        <taxon>Embryophyta</taxon>
        <taxon>Tracheophyta</taxon>
        <taxon>Spermatophyta</taxon>
        <taxon>Magnoliopsida</taxon>
        <taxon>eudicotyledons</taxon>
        <taxon>Gunneridae</taxon>
        <taxon>Pentapetalae</taxon>
        <taxon>rosids</taxon>
        <taxon>fabids</taxon>
        <taxon>Fabales</taxon>
        <taxon>Fabaceae</taxon>
        <taxon>Papilionoideae</taxon>
        <taxon>50 kb inversion clade</taxon>
        <taxon>genistoids sensu lato</taxon>
        <taxon>core genistoids</taxon>
        <taxon>Genisteae</taxon>
        <taxon>Lupinus</taxon>
    </lineage>
</organism>
<protein>
    <recommendedName>
        <fullName evidence="2">non-specific serine/threonine protein kinase</fullName>
        <ecNumber evidence="2">2.7.11.1</ecNumber>
    </recommendedName>
</protein>
<evidence type="ECO:0000256" key="13">
    <source>
        <dbReference type="ARBA" id="ARBA00048679"/>
    </source>
</evidence>
<comment type="catalytic activity">
    <reaction evidence="12">
        <text>L-threonyl-[protein] + ATP = O-phospho-L-threonyl-[protein] + ADP + H(+)</text>
        <dbReference type="Rhea" id="RHEA:46608"/>
        <dbReference type="Rhea" id="RHEA-COMP:11060"/>
        <dbReference type="Rhea" id="RHEA-COMP:11605"/>
        <dbReference type="ChEBI" id="CHEBI:15378"/>
        <dbReference type="ChEBI" id="CHEBI:30013"/>
        <dbReference type="ChEBI" id="CHEBI:30616"/>
        <dbReference type="ChEBI" id="CHEBI:61977"/>
        <dbReference type="ChEBI" id="CHEBI:456216"/>
        <dbReference type="EC" id="2.7.11.1"/>
    </reaction>
</comment>
<dbReference type="PANTHER" id="PTHR47984:SF4">
    <property type="entry name" value="OS01G0631700 PROTEIN"/>
    <property type="match status" value="1"/>
</dbReference>
<dbReference type="Pfam" id="PF00069">
    <property type="entry name" value="Pkinase"/>
    <property type="match status" value="1"/>
</dbReference>
<dbReference type="SUPFAM" id="SSF56112">
    <property type="entry name" value="Protein kinase-like (PK-like)"/>
    <property type="match status" value="1"/>
</dbReference>
<dbReference type="EMBL" id="WOCE01000017">
    <property type="protein sequence ID" value="KAE9596336.1"/>
    <property type="molecule type" value="Genomic_DNA"/>
</dbReference>
<comment type="caution">
    <text evidence="16">The sequence shown here is derived from an EMBL/GenBank/DDBJ whole genome shotgun (WGS) entry which is preliminary data.</text>
</comment>
<proteinExistence type="inferred from homology"/>
<evidence type="ECO:0000256" key="7">
    <source>
        <dbReference type="ARBA" id="ARBA00022741"/>
    </source>
</evidence>
<evidence type="ECO:0000313" key="17">
    <source>
        <dbReference type="Proteomes" id="UP000447434"/>
    </source>
</evidence>
<dbReference type="AlphaFoldDB" id="A0A6A5LZN6"/>
<dbReference type="OrthoDB" id="4062651at2759"/>
<comment type="subcellular location">
    <subcellularLocation>
        <location evidence="1">Membrane</location>
        <topology evidence="1">Single-pass membrane protein</topology>
    </subcellularLocation>
</comment>
<dbReference type="SMART" id="SM00220">
    <property type="entry name" value="S_TKc"/>
    <property type="match status" value="1"/>
</dbReference>
<dbReference type="PROSITE" id="PS00107">
    <property type="entry name" value="PROTEIN_KINASE_ATP"/>
    <property type="match status" value="1"/>
</dbReference>
<keyword evidence="3 14" id="KW-0723">Serine/threonine-protein kinase</keyword>
<dbReference type="GO" id="GO:0016020">
    <property type="term" value="C:membrane"/>
    <property type="evidence" value="ECO:0007669"/>
    <property type="project" value="UniProtKB-SubCell"/>
</dbReference>
<dbReference type="GO" id="GO:0005524">
    <property type="term" value="F:ATP binding"/>
    <property type="evidence" value="ECO:0007669"/>
    <property type="project" value="UniProtKB-UniRule"/>
</dbReference>
<feature type="domain" description="Protein kinase" evidence="15">
    <location>
        <begin position="189"/>
        <end position="466"/>
    </location>
</feature>
<accession>A0A6A5LZN6</accession>
<keyword evidence="9 14" id="KW-0067">ATP-binding</keyword>
<dbReference type="Gene3D" id="3.30.200.20">
    <property type="entry name" value="Phosphorylase Kinase, domain 1"/>
    <property type="match status" value="1"/>
</dbReference>
<evidence type="ECO:0000256" key="4">
    <source>
        <dbReference type="ARBA" id="ARBA00022553"/>
    </source>
</evidence>
<evidence type="ECO:0000256" key="1">
    <source>
        <dbReference type="ARBA" id="ARBA00004167"/>
    </source>
</evidence>
<comment type="similarity">
    <text evidence="14">Belongs to the protein kinase superfamily.</text>
</comment>
<evidence type="ECO:0000256" key="6">
    <source>
        <dbReference type="ARBA" id="ARBA00022692"/>
    </source>
</evidence>
<evidence type="ECO:0000256" key="5">
    <source>
        <dbReference type="ARBA" id="ARBA00022679"/>
    </source>
</evidence>
<keyword evidence="4" id="KW-0597">Phosphoprotein</keyword>
<evidence type="ECO:0000256" key="2">
    <source>
        <dbReference type="ARBA" id="ARBA00012513"/>
    </source>
</evidence>
<keyword evidence="10" id="KW-1133">Transmembrane helix</keyword>
<keyword evidence="11" id="KW-0472">Membrane</keyword>
<dbReference type="FunFam" id="1.10.510.10:FF:000035">
    <property type="entry name" value="Putative receptor-like serine/threonine-protein kinase"/>
    <property type="match status" value="1"/>
</dbReference>
<keyword evidence="5" id="KW-0808">Transferase</keyword>
<dbReference type="EC" id="2.7.11.1" evidence="2"/>
<keyword evidence="6" id="KW-0812">Transmembrane</keyword>
<dbReference type="CDD" id="cd14066">
    <property type="entry name" value="STKc_IRAK"/>
    <property type="match status" value="1"/>
</dbReference>
<evidence type="ECO:0000256" key="8">
    <source>
        <dbReference type="ARBA" id="ARBA00022777"/>
    </source>
</evidence>
<evidence type="ECO:0000256" key="10">
    <source>
        <dbReference type="ARBA" id="ARBA00022989"/>
    </source>
</evidence>
<dbReference type="PROSITE" id="PS00108">
    <property type="entry name" value="PROTEIN_KINASE_ST"/>
    <property type="match status" value="1"/>
</dbReference>
<dbReference type="PANTHER" id="PTHR47984">
    <property type="entry name" value="OS01G0323000 PROTEIN"/>
    <property type="match status" value="1"/>
</dbReference>
<evidence type="ECO:0000256" key="11">
    <source>
        <dbReference type="ARBA" id="ARBA00023136"/>
    </source>
</evidence>
<keyword evidence="7 14" id="KW-0547">Nucleotide-binding</keyword>
<reference evidence="17" key="1">
    <citation type="journal article" date="2020" name="Nat. Commun.">
        <title>Genome sequence of the cluster root forming white lupin.</title>
        <authorList>
            <person name="Hufnagel B."/>
            <person name="Marques A."/>
            <person name="Soriano A."/>
            <person name="Marques L."/>
            <person name="Divol F."/>
            <person name="Doumas P."/>
            <person name="Sallet E."/>
            <person name="Mancinotti D."/>
            <person name="Carrere S."/>
            <person name="Marande W."/>
            <person name="Arribat S."/>
            <person name="Keller J."/>
            <person name="Huneau C."/>
            <person name="Blein T."/>
            <person name="Aime D."/>
            <person name="Laguerre M."/>
            <person name="Taylor J."/>
            <person name="Schubert V."/>
            <person name="Nelson M."/>
            <person name="Geu-Flores F."/>
            <person name="Crespi M."/>
            <person name="Gallardo-Guerrero K."/>
            <person name="Delaux P.-M."/>
            <person name="Salse J."/>
            <person name="Berges H."/>
            <person name="Guyot R."/>
            <person name="Gouzy J."/>
            <person name="Peret B."/>
        </authorList>
    </citation>
    <scope>NUCLEOTIDE SEQUENCE [LARGE SCALE GENOMIC DNA]</scope>
    <source>
        <strain evidence="17">cv. Amiga</strain>
    </source>
</reference>
<dbReference type="InterPro" id="IPR000719">
    <property type="entry name" value="Prot_kinase_dom"/>
</dbReference>
<dbReference type="Proteomes" id="UP000447434">
    <property type="component" value="Chromosome 17"/>
</dbReference>
<evidence type="ECO:0000259" key="15">
    <source>
        <dbReference type="PROSITE" id="PS50011"/>
    </source>
</evidence>
<dbReference type="InterPro" id="IPR011009">
    <property type="entry name" value="Kinase-like_dom_sf"/>
</dbReference>
<keyword evidence="8" id="KW-0418">Kinase</keyword>
<dbReference type="GO" id="GO:0004674">
    <property type="term" value="F:protein serine/threonine kinase activity"/>
    <property type="evidence" value="ECO:0007669"/>
    <property type="project" value="UniProtKB-KW"/>
</dbReference>
<gene>
    <name evidence="16" type="ORF">Lalb_Chr17g0348221</name>
</gene>
<dbReference type="InterPro" id="IPR052232">
    <property type="entry name" value="RLK_Ser/Thr-Kinase"/>
</dbReference>
<dbReference type="InterPro" id="IPR008271">
    <property type="entry name" value="Ser/Thr_kinase_AS"/>
</dbReference>
<dbReference type="FunFam" id="3.30.200.20:FF:000083">
    <property type="entry name" value="Putative receptor-like protein kinase"/>
    <property type="match status" value="1"/>
</dbReference>
<sequence>MSSGNSLNDVLSKKTSVFGLKRWALIGIGVGAFIVLVLCVLYMWVIFRRKSKTRRSREKYSLSQIPNVSKDINVDKVGVQDSHFQQENAFDPLHYKANDKNSDNVSVHLGMIRSSDSDNISQCSSIYHHEKGSSMSGEERSSRSVKKQYALPYGGLLTASPLNGLPEFSHLGWGHWFTLRDLQQATNRFSADNIVGEGGYGVVYKGRLINGTEVAVKKILNNLGQAEKEFRVEVEAIGHVRHKNLVRLLGYCVEGVNRMLVYEYVNNGNLEQWLHGAMHKQGILTWEARMKVILGTANALAYLHEAIEPKVVHRDIKSSNILIDDEFNAKVSDFGLAKLLDSGESHITTRVMGTFGYVAPEYANSGLLNEKSDIYSFGVLLMEAITGRDPVDYARPTNEVNLVEWLKMMVGLRRAEEVVDSSLEVKPSIRALKRVLLVALKCVDPDAVKRPKMSQVARMLEADEYTVREDRRNRRSRTASMEIESVKESGPPDAEYAEH</sequence>
<name>A0A6A5LZN6_LUPAL</name>
<evidence type="ECO:0000256" key="9">
    <source>
        <dbReference type="ARBA" id="ARBA00022840"/>
    </source>
</evidence>
<evidence type="ECO:0000256" key="14">
    <source>
        <dbReference type="RuleBase" id="RU000304"/>
    </source>
</evidence>
<dbReference type="Gene3D" id="1.10.510.10">
    <property type="entry name" value="Transferase(Phosphotransferase) domain 1"/>
    <property type="match status" value="1"/>
</dbReference>
<dbReference type="InterPro" id="IPR017441">
    <property type="entry name" value="Protein_kinase_ATP_BS"/>
</dbReference>
<comment type="catalytic activity">
    <reaction evidence="13">
        <text>L-seryl-[protein] + ATP = O-phospho-L-seryl-[protein] + ADP + H(+)</text>
        <dbReference type="Rhea" id="RHEA:17989"/>
        <dbReference type="Rhea" id="RHEA-COMP:9863"/>
        <dbReference type="Rhea" id="RHEA-COMP:11604"/>
        <dbReference type="ChEBI" id="CHEBI:15378"/>
        <dbReference type="ChEBI" id="CHEBI:29999"/>
        <dbReference type="ChEBI" id="CHEBI:30616"/>
        <dbReference type="ChEBI" id="CHEBI:83421"/>
        <dbReference type="ChEBI" id="CHEBI:456216"/>
        <dbReference type="EC" id="2.7.11.1"/>
    </reaction>
</comment>
<keyword evidence="17" id="KW-1185">Reference proteome</keyword>
<evidence type="ECO:0000313" key="16">
    <source>
        <dbReference type="EMBL" id="KAE9596336.1"/>
    </source>
</evidence>
<evidence type="ECO:0000256" key="3">
    <source>
        <dbReference type="ARBA" id="ARBA00022527"/>
    </source>
</evidence>